<dbReference type="Proteomes" id="UP000053097">
    <property type="component" value="Unassembled WGS sequence"/>
</dbReference>
<dbReference type="AlphaFoldDB" id="A0A026W495"/>
<evidence type="ECO:0000313" key="2">
    <source>
        <dbReference type="EMBL" id="EZA50833.1"/>
    </source>
</evidence>
<keyword evidence="3" id="KW-1185">Reference proteome</keyword>
<accession>A0A026W495</accession>
<sequence length="324" mass="36964">MDILVNVDCHKFDFSSLRVSLQKREGSSPSAKSVVELSESEKSNEFGRIHVNRNPLSIVSSHQRSVGTDFVRNLNSKICRKDHSDYSSEESKLSYGDRPRNDDYFPQGEEYEDEIGMDEHQLGYKKDSSTQSTTHLNEEYNFQPTMLMFENQKYASRSPLARFITHVHSPIGPGEETMLTSPKRVSEKDAVEKLQILIEKATEFKRRVFRSKTDTAKSDARIDETREKEITKDESSKLARQRKTILHDLIRKNQQAVGTSKGLQLGKPDCDEGPPNRPKRNPCDPPEGPCQPNPPPGYPSKPRPKRKPFCVKCPPKKPCKEEKC</sequence>
<name>A0A026W495_OOCBI</name>
<feature type="compositionally biased region" description="Pro residues" evidence="1">
    <location>
        <begin position="283"/>
        <end position="301"/>
    </location>
</feature>
<feature type="region of interest" description="Disordered" evidence="1">
    <location>
        <begin position="211"/>
        <end position="238"/>
    </location>
</feature>
<protein>
    <submittedName>
        <fullName evidence="2">Uncharacterized protein</fullName>
    </submittedName>
</protein>
<evidence type="ECO:0000313" key="3">
    <source>
        <dbReference type="Proteomes" id="UP000053097"/>
    </source>
</evidence>
<feature type="region of interest" description="Disordered" evidence="1">
    <location>
        <begin position="256"/>
        <end position="308"/>
    </location>
</feature>
<dbReference type="EMBL" id="KK107436">
    <property type="protein sequence ID" value="EZA50833.1"/>
    <property type="molecule type" value="Genomic_DNA"/>
</dbReference>
<feature type="compositionally biased region" description="Basic and acidic residues" evidence="1">
    <location>
        <begin position="211"/>
        <end position="237"/>
    </location>
</feature>
<feature type="region of interest" description="Disordered" evidence="1">
    <location>
        <begin position="82"/>
        <end position="102"/>
    </location>
</feature>
<dbReference type="OMA" id="NEFGRIH"/>
<proteinExistence type="predicted"/>
<dbReference type="STRING" id="2015173.A0A026W495"/>
<reference evidence="2 3" key="1">
    <citation type="journal article" date="2014" name="Curr. Biol.">
        <title>The genome of the clonal raider ant Cerapachys biroi.</title>
        <authorList>
            <person name="Oxley P.R."/>
            <person name="Ji L."/>
            <person name="Fetter-Pruneda I."/>
            <person name="McKenzie S.K."/>
            <person name="Li C."/>
            <person name="Hu H."/>
            <person name="Zhang G."/>
            <person name="Kronauer D.J."/>
        </authorList>
    </citation>
    <scope>NUCLEOTIDE SEQUENCE [LARGE SCALE GENOMIC DNA]</scope>
</reference>
<organism evidence="2 3">
    <name type="scientific">Ooceraea biroi</name>
    <name type="common">Clonal raider ant</name>
    <name type="synonym">Cerapachys biroi</name>
    <dbReference type="NCBI Taxonomy" id="2015173"/>
    <lineage>
        <taxon>Eukaryota</taxon>
        <taxon>Metazoa</taxon>
        <taxon>Ecdysozoa</taxon>
        <taxon>Arthropoda</taxon>
        <taxon>Hexapoda</taxon>
        <taxon>Insecta</taxon>
        <taxon>Pterygota</taxon>
        <taxon>Neoptera</taxon>
        <taxon>Endopterygota</taxon>
        <taxon>Hymenoptera</taxon>
        <taxon>Apocrita</taxon>
        <taxon>Aculeata</taxon>
        <taxon>Formicoidea</taxon>
        <taxon>Formicidae</taxon>
        <taxon>Dorylinae</taxon>
        <taxon>Ooceraea</taxon>
    </lineage>
</organism>
<evidence type="ECO:0000256" key="1">
    <source>
        <dbReference type="SAM" id="MobiDB-lite"/>
    </source>
</evidence>
<gene>
    <name evidence="2" type="ORF">X777_10466</name>
</gene>